<evidence type="ECO:0000313" key="3">
    <source>
        <dbReference type="EMBL" id="MDQ0343418.1"/>
    </source>
</evidence>
<keyword evidence="3" id="KW-0031">Aminopeptidase</keyword>
<dbReference type="InterPro" id="IPR001375">
    <property type="entry name" value="Peptidase_S9_cat"/>
</dbReference>
<feature type="domain" description="Peptidase S9 prolyl oligopeptidase catalytic" evidence="2">
    <location>
        <begin position="65"/>
        <end position="258"/>
    </location>
</feature>
<keyword evidence="1" id="KW-0378">Hydrolase</keyword>
<protein>
    <submittedName>
        <fullName evidence="3">Dipeptidyl aminopeptidase/acylaminoacyl peptidase</fullName>
    </submittedName>
</protein>
<dbReference type="InterPro" id="IPR029058">
    <property type="entry name" value="AB_hydrolase_fold"/>
</dbReference>
<dbReference type="RefSeq" id="WP_244683113.1">
    <property type="nucleotide sequence ID" value="NZ_JALIRM010000015.1"/>
</dbReference>
<accession>A0ABU0D4T1</accession>
<gene>
    <name evidence="3" type="ORF">J2S14_002233</name>
</gene>
<dbReference type="PANTHER" id="PTHR42776:SF27">
    <property type="entry name" value="DIPEPTIDYL PEPTIDASE FAMILY MEMBER 6"/>
    <property type="match status" value="1"/>
</dbReference>
<name>A0ABU0D4T1_9BACI</name>
<dbReference type="InterPro" id="IPR002471">
    <property type="entry name" value="Pept_S9_AS"/>
</dbReference>
<proteinExistence type="predicted"/>
<evidence type="ECO:0000313" key="4">
    <source>
        <dbReference type="Proteomes" id="UP001232343"/>
    </source>
</evidence>
<evidence type="ECO:0000256" key="1">
    <source>
        <dbReference type="ARBA" id="ARBA00022801"/>
    </source>
</evidence>
<dbReference type="SUPFAM" id="SSF53474">
    <property type="entry name" value="alpha/beta-Hydrolases"/>
    <property type="match status" value="1"/>
</dbReference>
<keyword evidence="4" id="KW-1185">Reference proteome</keyword>
<dbReference type="Gene3D" id="3.40.50.1820">
    <property type="entry name" value="alpha/beta hydrolase"/>
    <property type="match status" value="1"/>
</dbReference>
<dbReference type="Proteomes" id="UP001232343">
    <property type="component" value="Unassembled WGS sequence"/>
</dbReference>
<keyword evidence="3" id="KW-0645">Protease</keyword>
<reference evidence="3 4" key="1">
    <citation type="submission" date="2023-07" db="EMBL/GenBank/DDBJ databases">
        <title>Genomic Encyclopedia of Type Strains, Phase IV (KMG-IV): sequencing the most valuable type-strain genomes for metagenomic binning, comparative biology and taxonomic classification.</title>
        <authorList>
            <person name="Goeker M."/>
        </authorList>
    </citation>
    <scope>NUCLEOTIDE SEQUENCE [LARGE SCALE GENOMIC DNA]</scope>
    <source>
        <strain evidence="3 4">DSM 27848</strain>
    </source>
</reference>
<dbReference type="PROSITE" id="PS00708">
    <property type="entry name" value="PRO_ENDOPEP_SER"/>
    <property type="match status" value="1"/>
</dbReference>
<dbReference type="Pfam" id="PF00326">
    <property type="entry name" value="Peptidase_S9"/>
    <property type="match status" value="1"/>
</dbReference>
<dbReference type="PANTHER" id="PTHR42776">
    <property type="entry name" value="SERINE PEPTIDASE S9 FAMILY MEMBER"/>
    <property type="match status" value="1"/>
</dbReference>
<comment type="caution">
    <text evidence="3">The sequence shown here is derived from an EMBL/GenBank/DDBJ whole genome shotgun (WGS) entry which is preliminary data.</text>
</comment>
<dbReference type="EMBL" id="JAUSUO010000005">
    <property type="protein sequence ID" value="MDQ0343418.1"/>
    <property type="molecule type" value="Genomic_DNA"/>
</dbReference>
<dbReference type="GO" id="GO:0004177">
    <property type="term" value="F:aminopeptidase activity"/>
    <property type="evidence" value="ECO:0007669"/>
    <property type="project" value="UniProtKB-KW"/>
</dbReference>
<organism evidence="3 4">
    <name type="scientific">Lederbergia wuyishanensis</name>
    <dbReference type="NCBI Taxonomy" id="1347903"/>
    <lineage>
        <taxon>Bacteria</taxon>
        <taxon>Bacillati</taxon>
        <taxon>Bacillota</taxon>
        <taxon>Bacilli</taxon>
        <taxon>Bacillales</taxon>
        <taxon>Bacillaceae</taxon>
        <taxon>Lederbergia</taxon>
    </lineage>
</organism>
<sequence length="263" mass="29964">MDGTIIDKQHFPSPSPLVRLFLVTYMSQGLKVKGLIAEPIEKGIYEGFLYLRGGIKNVGMVRPARIAQFASEGFVVFAPFYRGNRGGEGNEDFAGDDRHDAFSAFTLLKNLPNVQENRVHIFGFSRGGVMALFTAIQFPEAASIVTWGGVSDLSLTYVERKDMRRMMKRVIGGSPKTEPDEYESRTPLYELEKLKPPVLIIHGELDNNVSVEHARRLEKRLQSLGMQVEAWYFKNFTHYFPPAINREVVRDLCLWMKKQRCDI</sequence>
<evidence type="ECO:0000259" key="2">
    <source>
        <dbReference type="Pfam" id="PF00326"/>
    </source>
</evidence>